<feature type="domain" description="HTH araC/xylS-type" evidence="4">
    <location>
        <begin position="156"/>
        <end position="243"/>
    </location>
</feature>
<keyword evidence="6" id="KW-1185">Reference proteome</keyword>
<dbReference type="OrthoDB" id="9814125at2"/>
<protein>
    <submittedName>
        <fullName evidence="5">AraC-type DNA-binding protein</fullName>
    </submittedName>
</protein>
<organism evidence="5 6">
    <name type="scientific">Litoreibacter ascidiaceicola</name>
    <dbReference type="NCBI Taxonomy" id="1486859"/>
    <lineage>
        <taxon>Bacteria</taxon>
        <taxon>Pseudomonadati</taxon>
        <taxon>Pseudomonadota</taxon>
        <taxon>Alphaproteobacteria</taxon>
        <taxon>Rhodobacterales</taxon>
        <taxon>Roseobacteraceae</taxon>
        <taxon>Litoreibacter</taxon>
    </lineage>
</organism>
<dbReference type="STRING" id="1486859.SAMN05444273_1125"/>
<evidence type="ECO:0000256" key="3">
    <source>
        <dbReference type="ARBA" id="ARBA00023163"/>
    </source>
</evidence>
<dbReference type="GO" id="GO:0003700">
    <property type="term" value="F:DNA-binding transcription factor activity"/>
    <property type="evidence" value="ECO:0007669"/>
    <property type="project" value="InterPro"/>
</dbReference>
<evidence type="ECO:0000256" key="2">
    <source>
        <dbReference type="ARBA" id="ARBA00023125"/>
    </source>
</evidence>
<dbReference type="EMBL" id="FQUV01000012">
    <property type="protein sequence ID" value="SHF77091.1"/>
    <property type="molecule type" value="Genomic_DNA"/>
</dbReference>
<evidence type="ECO:0000313" key="6">
    <source>
        <dbReference type="Proteomes" id="UP000184144"/>
    </source>
</evidence>
<reference evidence="6" key="1">
    <citation type="submission" date="2016-11" db="EMBL/GenBank/DDBJ databases">
        <authorList>
            <person name="Varghese N."/>
            <person name="Submissions S."/>
        </authorList>
    </citation>
    <scope>NUCLEOTIDE SEQUENCE [LARGE SCALE GENOMIC DNA]</scope>
    <source>
        <strain evidence="6">DSM 100566</strain>
    </source>
</reference>
<dbReference type="RefSeq" id="WP_073146146.1">
    <property type="nucleotide sequence ID" value="NZ_FQUV01000012.1"/>
</dbReference>
<sequence>MYDPKGNGKDKAVPEVQFVEAEPPGHLRGIVHRFLELKTDGTLPEDYRFHALPDACAYIVFDQLDRKVAGVSKLRAVSEEFNLGKSFHFVNIRFLPGVWQGDETQVSHGMVDAPYAGELPLLDINRDLSGRGFVDQQAILSQLVEALIDAKLVAPNPVTEKIFQHLDDIHTVADMAELSDLSTRQLQRTLKRTTGFAPHDFLKILRLQQALNGKDTWSYADQSHFIHSFRKATGYTPGKYSRKFDV</sequence>
<keyword evidence="1" id="KW-0805">Transcription regulation</keyword>
<dbReference type="InterPro" id="IPR018060">
    <property type="entry name" value="HTH_AraC"/>
</dbReference>
<name>A0A1M5EDD8_9RHOB</name>
<dbReference type="GO" id="GO:0043565">
    <property type="term" value="F:sequence-specific DNA binding"/>
    <property type="evidence" value="ECO:0007669"/>
    <property type="project" value="InterPro"/>
</dbReference>
<evidence type="ECO:0000313" key="5">
    <source>
        <dbReference type="EMBL" id="SHF77091.1"/>
    </source>
</evidence>
<dbReference type="PANTHER" id="PTHR46796">
    <property type="entry name" value="HTH-TYPE TRANSCRIPTIONAL ACTIVATOR RHAS-RELATED"/>
    <property type="match status" value="1"/>
</dbReference>
<dbReference type="SMART" id="SM00342">
    <property type="entry name" value="HTH_ARAC"/>
    <property type="match status" value="1"/>
</dbReference>
<dbReference type="InterPro" id="IPR050204">
    <property type="entry name" value="AraC_XylS_family_regulators"/>
</dbReference>
<dbReference type="AlphaFoldDB" id="A0A1M5EDD8"/>
<evidence type="ECO:0000256" key="1">
    <source>
        <dbReference type="ARBA" id="ARBA00023015"/>
    </source>
</evidence>
<dbReference type="PROSITE" id="PS01124">
    <property type="entry name" value="HTH_ARAC_FAMILY_2"/>
    <property type="match status" value="1"/>
</dbReference>
<dbReference type="Proteomes" id="UP000184144">
    <property type="component" value="Unassembled WGS sequence"/>
</dbReference>
<evidence type="ECO:0000259" key="4">
    <source>
        <dbReference type="PROSITE" id="PS01124"/>
    </source>
</evidence>
<keyword evidence="2 5" id="KW-0238">DNA-binding</keyword>
<keyword evidence="3" id="KW-0804">Transcription</keyword>
<accession>A0A1M5EDD8</accession>
<dbReference type="Gene3D" id="1.10.10.60">
    <property type="entry name" value="Homeodomain-like"/>
    <property type="match status" value="2"/>
</dbReference>
<proteinExistence type="predicted"/>
<gene>
    <name evidence="5" type="ORF">SAMN05444273_1125</name>
</gene>